<proteinExistence type="inferred from homology"/>
<reference evidence="4" key="1">
    <citation type="submission" date="2017-02" db="UniProtKB">
        <authorList>
            <consortium name="WormBaseParasite"/>
        </authorList>
    </citation>
    <scope>IDENTIFICATION</scope>
</reference>
<protein>
    <submittedName>
        <fullName evidence="4">UDENN domain-containing protein</fullName>
    </submittedName>
</protein>
<keyword evidence="3" id="KW-1185">Reference proteome</keyword>
<feature type="domain" description="UDENN" evidence="2">
    <location>
        <begin position="6"/>
        <end position="489"/>
    </location>
</feature>
<accession>A0A0R3RFZ6</accession>
<dbReference type="InterPro" id="IPR051731">
    <property type="entry name" value="DENND11/AVL9_GEFs"/>
</dbReference>
<dbReference type="InterPro" id="IPR018307">
    <property type="entry name" value="ABL9/DENND6_dom"/>
</dbReference>
<dbReference type="Proteomes" id="UP000050640">
    <property type="component" value="Unplaced"/>
</dbReference>
<comment type="similarity">
    <text evidence="1">Belongs to the AVL9 family.</text>
</comment>
<dbReference type="PROSITE" id="PS50211">
    <property type="entry name" value="DENN"/>
    <property type="match status" value="1"/>
</dbReference>
<name>A0A0R3RFZ6_9BILA</name>
<evidence type="ECO:0000256" key="1">
    <source>
        <dbReference type="ARBA" id="ARBA00038178"/>
    </source>
</evidence>
<evidence type="ECO:0000259" key="2">
    <source>
        <dbReference type="PROSITE" id="PS50211"/>
    </source>
</evidence>
<dbReference type="WBParaSite" id="EEL_0000030801-mRNA-1">
    <property type="protein sequence ID" value="EEL_0000030801-mRNA-1"/>
    <property type="gene ID" value="EEL_0000030801"/>
</dbReference>
<dbReference type="GO" id="GO:0005737">
    <property type="term" value="C:cytoplasm"/>
    <property type="evidence" value="ECO:0007669"/>
    <property type="project" value="TreeGrafter"/>
</dbReference>
<dbReference type="PANTHER" id="PTHR31017:SF1">
    <property type="entry name" value="LATE SECRETORY PATHWAY PROTEIN AVL9 HOMOLOG"/>
    <property type="match status" value="1"/>
</dbReference>
<evidence type="ECO:0000313" key="4">
    <source>
        <dbReference type="WBParaSite" id="EEL_0000030801-mRNA-1"/>
    </source>
</evidence>
<evidence type="ECO:0000313" key="3">
    <source>
        <dbReference type="Proteomes" id="UP000050640"/>
    </source>
</evidence>
<dbReference type="PANTHER" id="PTHR31017">
    <property type="entry name" value="LATE SECRETORY PATHWAY PROTEIN AVL9-RELATED"/>
    <property type="match status" value="1"/>
</dbReference>
<dbReference type="Pfam" id="PF09794">
    <property type="entry name" value="Avl9"/>
    <property type="match status" value="1"/>
</dbReference>
<sequence length="556" mass="61866">MVTSILYVAVIGFHHKRGCQMEYCYPPLTDNGELPVAWQNLPSLALPDGAHNVDHDVIYFLLPSLDDPNRSIFGISCYRQISAKDLLNKSTDVTRSSVQKSVCVLSRVPLFGVLTAKLQLITKAYFNERDFAKVDVLCQMYENLCEMFPDAITDEQAAVMDISVQSLVTTFKHRVLVLFKLLLLEKKVVFYISPVFQLSQLMVALTSLFPRLVEKGLFHAAAYSPNSLKCSNEKIVDENEIVLEMGKDALGDGVLHFKDDVMVNVNIESNKGSGTNSIEFVHKDLLTSTDCVSEIQLSSDSNVENSSNLKQKQILATDSYGFPLSIFTKGSLFHPYLSICHLDMIRSDKTRAYCIGATNALFVQRRDLLDVIVTVNKLSVYLKRVDGAGDGSIDIVDVELKRSLTLTAADLRFVDFVLKEMEANAKSPSWEGSDDWIRLQMQAYLLSLIATVRADLKDSLDDFNEAFIAQWKMSNNYRIWSCGDYPDLASTIPGHPFAGGLGISDVLLRMEHSVGSTGSGRRVASAVVNTSKYFADTGTKMKTSITSWLKGTRQTE</sequence>
<dbReference type="AlphaFoldDB" id="A0A0R3RFZ6"/>
<organism evidence="3 4">
    <name type="scientific">Elaeophora elaphi</name>
    <dbReference type="NCBI Taxonomy" id="1147741"/>
    <lineage>
        <taxon>Eukaryota</taxon>
        <taxon>Metazoa</taxon>
        <taxon>Ecdysozoa</taxon>
        <taxon>Nematoda</taxon>
        <taxon>Chromadorea</taxon>
        <taxon>Rhabditida</taxon>
        <taxon>Spirurina</taxon>
        <taxon>Spiruromorpha</taxon>
        <taxon>Filarioidea</taxon>
        <taxon>Onchocercidae</taxon>
        <taxon>Elaeophora</taxon>
    </lineage>
</organism>
<dbReference type="InterPro" id="IPR037516">
    <property type="entry name" value="Tripartite_DENN"/>
</dbReference>